<dbReference type="Proteomes" id="UP000027073">
    <property type="component" value="Unassembled WGS sequence"/>
</dbReference>
<dbReference type="VEuPathDB" id="FungiDB:PLEOSDRAFT_1087665"/>
<feature type="region of interest" description="Disordered" evidence="1">
    <location>
        <begin position="46"/>
        <end position="126"/>
    </location>
</feature>
<gene>
    <name evidence="3" type="ORF">PLEOSDRAFT_1087665</name>
</gene>
<evidence type="ECO:0000256" key="2">
    <source>
        <dbReference type="SAM" id="Phobius"/>
    </source>
</evidence>
<keyword evidence="2" id="KW-0812">Transmembrane</keyword>
<dbReference type="HOGENOM" id="CLU_137493_0_0_1"/>
<feature type="compositionally biased region" description="Basic and acidic residues" evidence="1">
    <location>
        <begin position="53"/>
        <end position="70"/>
    </location>
</feature>
<sequence length="126" mass="14520">MPQDEEGRDFGPHNGHLGTSWEIAVIVVFVVLLVAVVSTLIFHVRRKQRRKRQEQYDLERGRREQAEKELNTTAGDRNSRRQSSFANNSAASLPRPEPAAPRSNRSSRASCHPSQKPPQRYYWDPR</sequence>
<reference evidence="4" key="1">
    <citation type="journal article" date="2014" name="Proc. Natl. Acad. Sci. U.S.A.">
        <title>Extensive sampling of basidiomycete genomes demonstrates inadequacy of the white-rot/brown-rot paradigm for wood decay fungi.</title>
        <authorList>
            <person name="Riley R."/>
            <person name="Salamov A.A."/>
            <person name="Brown D.W."/>
            <person name="Nagy L.G."/>
            <person name="Floudas D."/>
            <person name="Held B.W."/>
            <person name="Levasseur A."/>
            <person name="Lombard V."/>
            <person name="Morin E."/>
            <person name="Otillar R."/>
            <person name="Lindquist E.A."/>
            <person name="Sun H."/>
            <person name="LaButti K.M."/>
            <person name="Schmutz J."/>
            <person name="Jabbour D."/>
            <person name="Luo H."/>
            <person name="Baker S.E."/>
            <person name="Pisabarro A.G."/>
            <person name="Walton J.D."/>
            <person name="Blanchette R.A."/>
            <person name="Henrissat B."/>
            <person name="Martin F."/>
            <person name="Cullen D."/>
            <person name="Hibbett D.S."/>
            <person name="Grigoriev I.V."/>
        </authorList>
    </citation>
    <scope>NUCLEOTIDE SEQUENCE [LARGE SCALE GENOMIC DNA]</scope>
    <source>
        <strain evidence="4">PC15</strain>
    </source>
</reference>
<evidence type="ECO:0000256" key="1">
    <source>
        <dbReference type="SAM" id="MobiDB-lite"/>
    </source>
</evidence>
<evidence type="ECO:0000313" key="4">
    <source>
        <dbReference type="Proteomes" id="UP000027073"/>
    </source>
</evidence>
<evidence type="ECO:0000313" key="3">
    <source>
        <dbReference type="EMBL" id="KDQ33075.1"/>
    </source>
</evidence>
<keyword evidence="2" id="KW-1133">Transmembrane helix</keyword>
<feature type="compositionally biased region" description="Low complexity" evidence="1">
    <location>
        <begin position="100"/>
        <end position="110"/>
    </location>
</feature>
<name>A0A067P1F9_PLEO1</name>
<keyword evidence="2" id="KW-0472">Membrane</keyword>
<dbReference type="EMBL" id="KL198004">
    <property type="protein sequence ID" value="KDQ33075.1"/>
    <property type="molecule type" value="Genomic_DNA"/>
</dbReference>
<feature type="transmembrane region" description="Helical" evidence="2">
    <location>
        <begin position="20"/>
        <end position="42"/>
    </location>
</feature>
<proteinExistence type="predicted"/>
<dbReference type="OrthoDB" id="10461731at2759"/>
<dbReference type="AlphaFoldDB" id="A0A067P1F9"/>
<organism evidence="3 4">
    <name type="scientific">Pleurotus ostreatus (strain PC15)</name>
    <name type="common">Oyster mushroom</name>
    <dbReference type="NCBI Taxonomy" id="1137138"/>
    <lineage>
        <taxon>Eukaryota</taxon>
        <taxon>Fungi</taxon>
        <taxon>Dikarya</taxon>
        <taxon>Basidiomycota</taxon>
        <taxon>Agaricomycotina</taxon>
        <taxon>Agaricomycetes</taxon>
        <taxon>Agaricomycetidae</taxon>
        <taxon>Agaricales</taxon>
        <taxon>Pleurotineae</taxon>
        <taxon>Pleurotaceae</taxon>
        <taxon>Pleurotus</taxon>
    </lineage>
</organism>
<dbReference type="InParanoid" id="A0A067P1F9"/>
<protein>
    <submittedName>
        <fullName evidence="3">Uncharacterized protein</fullName>
    </submittedName>
</protein>
<feature type="compositionally biased region" description="Polar residues" evidence="1">
    <location>
        <begin position="71"/>
        <end position="91"/>
    </location>
</feature>
<accession>A0A067P1F9</accession>